<gene>
    <name evidence="2" type="ORF">JCM15548_11375</name>
</gene>
<keyword evidence="3" id="KW-1185">Reference proteome</keyword>
<keyword evidence="1" id="KW-0812">Transmembrane</keyword>
<proteinExistence type="predicted"/>
<organism evidence="2 3">
    <name type="scientific">Geofilum rubicundum JCM 15548</name>
    <dbReference type="NCBI Taxonomy" id="1236989"/>
    <lineage>
        <taxon>Bacteria</taxon>
        <taxon>Pseudomonadati</taxon>
        <taxon>Bacteroidota</taxon>
        <taxon>Bacteroidia</taxon>
        <taxon>Marinilabiliales</taxon>
        <taxon>Marinilabiliaceae</taxon>
        <taxon>Geofilum</taxon>
    </lineage>
</organism>
<sequence length="318" mass="35397">MEKPTVLLKKSRDFSDVINATFAFISQEFKRYGKVMLYYGGIPILLSAIAGAFFSGTEMSRIFNQVGSMENSLEIFGVSYFLKIALVYILSWLVFVFISGLTAAYMHLYTEKGRNGFEVNEVWQVFTSSIGKLMGFYLLTFLGFLVLGGGISFVIASFSLVGSGDVVAAVTIFLAIVIFLVLVIYVSVPLSLGYVIIYSEKRSFGTLFSRMFQLVKGSWWQSFGVIFVLFLIYSLLSSLFSIPIFISSMMQGLVSATEGDVIGGDRFTFTMIVVSLIGTLGQFIMYPIILIGVGVQYYNLREQKDNDSLLQKVAEMTE</sequence>
<evidence type="ECO:0000313" key="3">
    <source>
        <dbReference type="Proteomes" id="UP000032900"/>
    </source>
</evidence>
<dbReference type="OrthoDB" id="1049480at2"/>
<comment type="caution">
    <text evidence="2">The sequence shown here is derived from an EMBL/GenBank/DDBJ whole genome shotgun (WGS) entry which is preliminary data.</text>
</comment>
<dbReference type="Proteomes" id="UP000032900">
    <property type="component" value="Unassembled WGS sequence"/>
</dbReference>
<feature type="transmembrane region" description="Helical" evidence="1">
    <location>
        <begin position="36"/>
        <end position="55"/>
    </location>
</feature>
<dbReference type="EMBL" id="BAZW01000007">
    <property type="protein sequence ID" value="GAO29209.1"/>
    <property type="molecule type" value="Genomic_DNA"/>
</dbReference>
<protein>
    <recommendedName>
        <fullName evidence="4">Glycerophosphoryl diester phosphodiesterase membrane domain-containing protein</fullName>
    </recommendedName>
</protein>
<feature type="transmembrane region" description="Helical" evidence="1">
    <location>
        <begin position="266"/>
        <end position="295"/>
    </location>
</feature>
<keyword evidence="1" id="KW-0472">Membrane</keyword>
<feature type="transmembrane region" description="Helical" evidence="1">
    <location>
        <begin position="75"/>
        <end position="105"/>
    </location>
</feature>
<dbReference type="STRING" id="1236989.JCM15548_11375"/>
<accession>A0A0E9LVD2</accession>
<evidence type="ECO:0000313" key="2">
    <source>
        <dbReference type="EMBL" id="GAO29209.1"/>
    </source>
</evidence>
<reference evidence="2 3" key="1">
    <citation type="journal article" date="2015" name="Microbes Environ.">
        <title>Distribution and evolution of nitrogen fixation genes in the phylum bacteroidetes.</title>
        <authorList>
            <person name="Inoue J."/>
            <person name="Oshima K."/>
            <person name="Suda W."/>
            <person name="Sakamoto M."/>
            <person name="Iino T."/>
            <person name="Noda S."/>
            <person name="Hongoh Y."/>
            <person name="Hattori M."/>
            <person name="Ohkuma M."/>
        </authorList>
    </citation>
    <scope>NUCLEOTIDE SEQUENCE [LARGE SCALE GENOMIC DNA]</scope>
    <source>
        <strain evidence="2">JCM 15548</strain>
    </source>
</reference>
<dbReference type="AlphaFoldDB" id="A0A0E9LVD2"/>
<dbReference type="RefSeq" id="WP_062123229.1">
    <property type="nucleotide sequence ID" value="NZ_BAZW01000007.1"/>
</dbReference>
<name>A0A0E9LVD2_9BACT</name>
<feature type="transmembrane region" description="Helical" evidence="1">
    <location>
        <begin position="136"/>
        <end position="160"/>
    </location>
</feature>
<feature type="transmembrane region" description="Helical" evidence="1">
    <location>
        <begin position="166"/>
        <end position="198"/>
    </location>
</feature>
<feature type="transmembrane region" description="Helical" evidence="1">
    <location>
        <begin position="219"/>
        <end position="246"/>
    </location>
</feature>
<evidence type="ECO:0000256" key="1">
    <source>
        <dbReference type="SAM" id="Phobius"/>
    </source>
</evidence>
<keyword evidence="1" id="KW-1133">Transmembrane helix</keyword>
<evidence type="ECO:0008006" key="4">
    <source>
        <dbReference type="Google" id="ProtNLM"/>
    </source>
</evidence>